<keyword evidence="5" id="KW-0539">Nucleus</keyword>
<dbReference type="EMBL" id="CACSLK010027752">
    <property type="protein sequence ID" value="CAA0827637.1"/>
    <property type="molecule type" value="Genomic_DNA"/>
</dbReference>
<dbReference type="GO" id="GO:0005634">
    <property type="term" value="C:nucleus"/>
    <property type="evidence" value="ECO:0007669"/>
    <property type="project" value="UniProtKB-SubCell"/>
</dbReference>
<comment type="caution">
    <text evidence="7">The sequence shown here is derived from an EMBL/GenBank/DDBJ whole genome shotgun (WGS) entry which is preliminary data.</text>
</comment>
<dbReference type="OrthoDB" id="1909330at2759"/>
<dbReference type="CDD" id="cd10017">
    <property type="entry name" value="B3_DNA"/>
    <property type="match status" value="1"/>
</dbReference>
<proteinExistence type="predicted"/>
<evidence type="ECO:0000256" key="3">
    <source>
        <dbReference type="ARBA" id="ARBA00023125"/>
    </source>
</evidence>
<evidence type="ECO:0000256" key="4">
    <source>
        <dbReference type="ARBA" id="ARBA00023163"/>
    </source>
</evidence>
<dbReference type="SUPFAM" id="SSF101936">
    <property type="entry name" value="DNA-binding pseudobarrel domain"/>
    <property type="match status" value="1"/>
</dbReference>
<name>A0A9N7NF30_STRHE</name>
<accession>A0A9N7NF30</accession>
<dbReference type="InterPro" id="IPR003340">
    <property type="entry name" value="B3_DNA-bd"/>
</dbReference>
<evidence type="ECO:0000256" key="2">
    <source>
        <dbReference type="ARBA" id="ARBA00023015"/>
    </source>
</evidence>
<dbReference type="PANTHER" id="PTHR31391">
    <property type="entry name" value="B3 DOMAIN-CONTAINING PROTEIN OS11G0197600-RELATED"/>
    <property type="match status" value="1"/>
</dbReference>
<dbReference type="InterPro" id="IPR015300">
    <property type="entry name" value="DNA-bd_pseudobarrel_sf"/>
</dbReference>
<keyword evidence="2" id="KW-0805">Transcription regulation</keyword>
<dbReference type="Gene3D" id="2.40.330.10">
    <property type="entry name" value="DNA-binding pseudobarrel domain"/>
    <property type="match status" value="1"/>
</dbReference>
<evidence type="ECO:0000256" key="1">
    <source>
        <dbReference type="ARBA" id="ARBA00004123"/>
    </source>
</evidence>
<gene>
    <name evidence="7" type="ORF">SHERM_23332</name>
</gene>
<dbReference type="PANTHER" id="PTHR31391:SF168">
    <property type="entry name" value="B3 DOMAIN-CONTAINING PROTEIN REM16-LIKE"/>
    <property type="match status" value="1"/>
</dbReference>
<dbReference type="AlphaFoldDB" id="A0A9N7NF30"/>
<evidence type="ECO:0000313" key="7">
    <source>
        <dbReference type="EMBL" id="CAA0827637.1"/>
    </source>
</evidence>
<reference evidence="7" key="1">
    <citation type="submission" date="2019-12" db="EMBL/GenBank/DDBJ databases">
        <authorList>
            <person name="Scholes J."/>
        </authorList>
    </citation>
    <scope>NUCLEOTIDE SEQUENCE</scope>
</reference>
<dbReference type="Pfam" id="PF02362">
    <property type="entry name" value="B3"/>
    <property type="match status" value="1"/>
</dbReference>
<feature type="domain" description="TF-B3" evidence="6">
    <location>
        <begin position="50"/>
        <end position="141"/>
    </location>
</feature>
<organism evidence="7 8">
    <name type="scientific">Striga hermonthica</name>
    <name type="common">Purple witchweed</name>
    <name type="synonym">Buchnera hermonthica</name>
    <dbReference type="NCBI Taxonomy" id="68872"/>
    <lineage>
        <taxon>Eukaryota</taxon>
        <taxon>Viridiplantae</taxon>
        <taxon>Streptophyta</taxon>
        <taxon>Embryophyta</taxon>
        <taxon>Tracheophyta</taxon>
        <taxon>Spermatophyta</taxon>
        <taxon>Magnoliopsida</taxon>
        <taxon>eudicotyledons</taxon>
        <taxon>Gunneridae</taxon>
        <taxon>Pentapetalae</taxon>
        <taxon>asterids</taxon>
        <taxon>lamiids</taxon>
        <taxon>Lamiales</taxon>
        <taxon>Orobanchaceae</taxon>
        <taxon>Buchnereae</taxon>
        <taxon>Striga</taxon>
    </lineage>
</organism>
<evidence type="ECO:0000256" key="5">
    <source>
        <dbReference type="ARBA" id="ARBA00023242"/>
    </source>
</evidence>
<protein>
    <submittedName>
        <fullName evidence="7">B3 domain-containing protein</fullName>
    </submittedName>
</protein>
<evidence type="ECO:0000259" key="6">
    <source>
        <dbReference type="PROSITE" id="PS50863"/>
    </source>
</evidence>
<dbReference type="Proteomes" id="UP001153555">
    <property type="component" value="Unassembled WGS sequence"/>
</dbReference>
<dbReference type="InterPro" id="IPR044837">
    <property type="entry name" value="REM16-like"/>
</dbReference>
<dbReference type="SMART" id="SM01019">
    <property type="entry name" value="B3"/>
    <property type="match status" value="1"/>
</dbReference>
<sequence length="360" mass="40867">MNELLALLLPSNEAKTSTTIDQHSCFNGNSSTLEQEKGIQSNSSGQFPSFLKQLLKSHLSGKFYLGLPKKFCDAHMPTQDESIVLVDESDKEYSMKYSVRKNRLSGGWRIFSVSHKLLEGDALLFHLIEPCKFRVYIMKASKVTENEGLVGIHTHDFPNIRPISSVKIEDRTDGQTTRRVLVNHRETKKPRTISEVKLPNSNLPEIDIEKGFDDFQIQMDGLILDPEIPSVLRTKYYNLCSSQKAFLHDSLIKGLSSKLVVAMICETINISDAIRSADLATSDHCLDCWEKTLKAFEDLGMAVGFLRDRVQKLKGIKRDHQVMSLSVRTLVGRVEAEVEALEWEDKKLCYEFQMLARAPW</sequence>
<keyword evidence="4" id="KW-0804">Transcription</keyword>
<comment type="subcellular location">
    <subcellularLocation>
        <location evidence="1">Nucleus</location>
    </subcellularLocation>
</comment>
<dbReference type="PROSITE" id="PS50863">
    <property type="entry name" value="B3"/>
    <property type="match status" value="1"/>
</dbReference>
<keyword evidence="3" id="KW-0238">DNA-binding</keyword>
<keyword evidence="8" id="KW-1185">Reference proteome</keyword>
<evidence type="ECO:0000313" key="8">
    <source>
        <dbReference type="Proteomes" id="UP001153555"/>
    </source>
</evidence>
<dbReference type="GO" id="GO:0003677">
    <property type="term" value="F:DNA binding"/>
    <property type="evidence" value="ECO:0007669"/>
    <property type="project" value="UniProtKB-KW"/>
</dbReference>